<dbReference type="UniPathway" id="UPA00834">
    <property type="reaction ID" value="UER00712"/>
</dbReference>
<feature type="transmembrane region" description="Helical" evidence="9">
    <location>
        <begin position="53"/>
        <end position="75"/>
    </location>
</feature>
<dbReference type="KEGG" id="cprv:CYPRO_2972"/>
<keyword evidence="4 9" id="KW-0812">Transmembrane</keyword>
<dbReference type="NCBIfam" id="TIGR01473">
    <property type="entry name" value="cyoE_ctaB"/>
    <property type="match status" value="1"/>
</dbReference>
<keyword evidence="11" id="KW-1185">Reference proteome</keyword>
<dbReference type="GO" id="GO:0005886">
    <property type="term" value="C:plasma membrane"/>
    <property type="evidence" value="ECO:0007669"/>
    <property type="project" value="UniProtKB-SubCell"/>
</dbReference>
<evidence type="ECO:0000256" key="5">
    <source>
        <dbReference type="ARBA" id="ARBA00022989"/>
    </source>
</evidence>
<dbReference type="Proteomes" id="UP000254808">
    <property type="component" value="Chromosome"/>
</dbReference>
<dbReference type="HAMAP" id="MF_00154">
    <property type="entry name" value="CyoE_CtaB"/>
    <property type="match status" value="1"/>
</dbReference>
<comment type="similarity">
    <text evidence="9">Belongs to the UbiA prenyltransferase family. Protoheme IX farnesyltransferase subfamily.</text>
</comment>
<evidence type="ECO:0000256" key="8">
    <source>
        <dbReference type="ARBA" id="ARBA00047690"/>
    </source>
</evidence>
<feature type="transmembrane region" description="Helical" evidence="9">
    <location>
        <begin position="221"/>
        <end position="241"/>
    </location>
</feature>
<name>A0A345UP07_9BACT</name>
<evidence type="ECO:0000256" key="3">
    <source>
        <dbReference type="ARBA" id="ARBA00022679"/>
    </source>
</evidence>
<feature type="transmembrane region" description="Helical" evidence="9">
    <location>
        <begin position="280"/>
        <end position="300"/>
    </location>
</feature>
<evidence type="ECO:0000313" key="10">
    <source>
        <dbReference type="EMBL" id="AXJ02209.1"/>
    </source>
</evidence>
<evidence type="ECO:0000256" key="4">
    <source>
        <dbReference type="ARBA" id="ARBA00022692"/>
    </source>
</evidence>
<keyword evidence="5 9" id="KW-1133">Transmembrane helix</keyword>
<organism evidence="10 11">
    <name type="scientific">Cyclonatronum proteinivorum</name>
    <dbReference type="NCBI Taxonomy" id="1457365"/>
    <lineage>
        <taxon>Bacteria</taxon>
        <taxon>Pseudomonadati</taxon>
        <taxon>Balneolota</taxon>
        <taxon>Balneolia</taxon>
        <taxon>Balneolales</taxon>
        <taxon>Cyclonatronaceae</taxon>
        <taxon>Cyclonatronum</taxon>
    </lineage>
</organism>
<evidence type="ECO:0000256" key="7">
    <source>
        <dbReference type="ARBA" id="ARBA00023136"/>
    </source>
</evidence>
<dbReference type="GO" id="GO:0008495">
    <property type="term" value="F:protoheme IX farnesyltransferase activity"/>
    <property type="evidence" value="ECO:0007669"/>
    <property type="project" value="UniProtKB-UniRule"/>
</dbReference>
<protein>
    <recommendedName>
        <fullName evidence="9">Protoheme IX farnesyltransferase</fullName>
        <ecNumber evidence="9">2.5.1.141</ecNumber>
    </recommendedName>
    <alternativeName>
        <fullName evidence="9">Heme B farnesyltransferase</fullName>
    </alternativeName>
    <alternativeName>
        <fullName evidence="9">Heme O synthase</fullName>
    </alternativeName>
</protein>
<dbReference type="PANTHER" id="PTHR43448">
    <property type="entry name" value="PROTOHEME IX FARNESYLTRANSFERASE, MITOCHONDRIAL"/>
    <property type="match status" value="1"/>
</dbReference>
<dbReference type="Pfam" id="PF01040">
    <property type="entry name" value="UbiA"/>
    <property type="match status" value="1"/>
</dbReference>
<dbReference type="OrthoDB" id="9814417at2"/>
<dbReference type="InterPro" id="IPR044878">
    <property type="entry name" value="UbiA_sf"/>
</dbReference>
<dbReference type="InterPro" id="IPR000537">
    <property type="entry name" value="UbiA_prenyltransferase"/>
</dbReference>
<dbReference type="GO" id="GO:0006784">
    <property type="term" value="P:heme A biosynthetic process"/>
    <property type="evidence" value="ECO:0007669"/>
    <property type="project" value="TreeGrafter"/>
</dbReference>
<feature type="transmembrane region" description="Helical" evidence="9">
    <location>
        <begin position="96"/>
        <end position="116"/>
    </location>
</feature>
<comment type="pathway">
    <text evidence="9">Porphyrin-containing compound metabolism; heme O biosynthesis; heme O from protoheme: step 1/1.</text>
</comment>
<accession>A0A345UP07</accession>
<dbReference type="Gene3D" id="1.10.357.140">
    <property type="entry name" value="UbiA prenyltransferase"/>
    <property type="match status" value="1"/>
</dbReference>
<dbReference type="InterPro" id="IPR006369">
    <property type="entry name" value="Protohaem_IX_farnesylTrfase"/>
</dbReference>
<keyword evidence="3 9" id="KW-0808">Transferase</keyword>
<feature type="transmembrane region" description="Helical" evidence="9">
    <location>
        <begin position="178"/>
        <end position="200"/>
    </location>
</feature>
<evidence type="ECO:0000256" key="1">
    <source>
        <dbReference type="ARBA" id="ARBA00004141"/>
    </source>
</evidence>
<keyword evidence="2 9" id="KW-1003">Cell membrane</keyword>
<keyword evidence="7 9" id="KW-0472">Membrane</keyword>
<dbReference type="EMBL" id="CP027806">
    <property type="protein sequence ID" value="AXJ02209.1"/>
    <property type="molecule type" value="Genomic_DNA"/>
</dbReference>
<dbReference type="GO" id="GO:0048034">
    <property type="term" value="P:heme O biosynthetic process"/>
    <property type="evidence" value="ECO:0007669"/>
    <property type="project" value="UniProtKB-UniRule"/>
</dbReference>
<dbReference type="AlphaFoldDB" id="A0A345UP07"/>
<feature type="transmembrane region" description="Helical" evidence="9">
    <location>
        <begin position="122"/>
        <end position="138"/>
    </location>
</feature>
<keyword evidence="6 9" id="KW-0350">Heme biosynthesis</keyword>
<evidence type="ECO:0000256" key="9">
    <source>
        <dbReference type="HAMAP-Rule" id="MF_00154"/>
    </source>
</evidence>
<comment type="catalytic activity">
    <reaction evidence="8 9">
        <text>heme b + (2E,6E)-farnesyl diphosphate + H2O = Fe(II)-heme o + diphosphate</text>
        <dbReference type="Rhea" id="RHEA:28070"/>
        <dbReference type="ChEBI" id="CHEBI:15377"/>
        <dbReference type="ChEBI" id="CHEBI:33019"/>
        <dbReference type="ChEBI" id="CHEBI:60344"/>
        <dbReference type="ChEBI" id="CHEBI:60530"/>
        <dbReference type="ChEBI" id="CHEBI:175763"/>
        <dbReference type="EC" id="2.5.1.141"/>
    </reaction>
</comment>
<dbReference type="CDD" id="cd13957">
    <property type="entry name" value="PT_UbiA_Cox10"/>
    <property type="match status" value="1"/>
</dbReference>
<comment type="subcellular location">
    <subcellularLocation>
        <location evidence="9">Cell membrane</location>
        <topology evidence="9">Multi-pass membrane protein</topology>
    </subcellularLocation>
    <subcellularLocation>
        <location evidence="1">Membrane</location>
        <topology evidence="1">Multi-pass membrane protein</topology>
    </subcellularLocation>
</comment>
<comment type="miscellaneous">
    <text evidence="9">Carbon 2 of the heme B porphyrin ring is defined according to the Fischer nomenclature.</text>
</comment>
<feature type="transmembrane region" description="Helical" evidence="9">
    <location>
        <begin position="247"/>
        <end position="268"/>
    </location>
</feature>
<proteinExistence type="inferred from homology"/>
<sequence length="301" mass="33277">MKLTQEKTLSKPVFSQALSDYFELTKPGITVLVLASMAIGFLLGSAGTFDFTLLFHAIIGTVLIAAGTAAHNQYIERDLDKLMLRTSKRPLPMERIKTSHALIFSMSMIFGGLIYLIATVNWVAGMVSALTAFSYLAMYTPMKRVSFSNVWIGAVPGALPPVGGWAAATGTITEPGVWVLFAIVFFWQVPHVVSIAWLCNDDYTRAGFRMLPKNDEAGYKAAWVNLSCLIILIPISVSLYFMGYNGMIYLAGALLAGAFFFYYGYLFFKNKDKDSAKKLMFASIFYLPIVWIVILLDVLIG</sequence>
<comment type="function">
    <text evidence="9">Converts heme B (protoheme IX) to heme O by substitution of the vinyl group on carbon 2 of heme B porphyrin ring with a hydroxyethyl farnesyl side group.</text>
</comment>
<feature type="transmembrane region" description="Helical" evidence="9">
    <location>
        <begin position="150"/>
        <end position="172"/>
    </location>
</feature>
<dbReference type="RefSeq" id="WP_114985327.1">
    <property type="nucleotide sequence ID" value="NZ_CP027806.1"/>
</dbReference>
<dbReference type="PANTHER" id="PTHR43448:SF2">
    <property type="entry name" value="PROTOHEME IX FARNESYLTRANSFERASE, MITOCHONDRIAL"/>
    <property type="match status" value="1"/>
</dbReference>
<dbReference type="EC" id="2.5.1.141" evidence="9"/>
<evidence type="ECO:0000256" key="2">
    <source>
        <dbReference type="ARBA" id="ARBA00022475"/>
    </source>
</evidence>
<reference evidence="10 11" key="1">
    <citation type="submission" date="2018-03" db="EMBL/GenBank/DDBJ databases">
        <title>Phenotypic and genomic properties of Cyclonatronum proteinivorum gen. nov., sp. nov., a haloalkaliphilic bacteroidete from soda lakes possessing Na+-translocating rhodopsin.</title>
        <authorList>
            <person name="Toshchakov S.V."/>
            <person name="Korzhenkov A."/>
            <person name="Samarov N.I."/>
            <person name="Kublanov I.V."/>
            <person name="Muntyan M.S."/>
            <person name="Sorokin D.Y."/>
        </authorList>
    </citation>
    <scope>NUCLEOTIDE SEQUENCE [LARGE SCALE GENOMIC DNA]</scope>
    <source>
        <strain evidence="10 11">Omega</strain>
    </source>
</reference>
<evidence type="ECO:0000256" key="6">
    <source>
        <dbReference type="ARBA" id="ARBA00023133"/>
    </source>
</evidence>
<feature type="transmembrane region" description="Helical" evidence="9">
    <location>
        <begin position="29"/>
        <end position="47"/>
    </location>
</feature>
<gene>
    <name evidence="9" type="primary">ctaB</name>
    <name evidence="10" type="ORF">CYPRO_2972</name>
</gene>
<evidence type="ECO:0000313" key="11">
    <source>
        <dbReference type="Proteomes" id="UP000254808"/>
    </source>
</evidence>